<evidence type="ECO:0000313" key="2">
    <source>
        <dbReference type="EMBL" id="CAB1444703.1"/>
    </source>
</evidence>
<keyword evidence="3" id="KW-1185">Reference proteome</keyword>
<organism evidence="2 3">
    <name type="scientific">Pleuronectes platessa</name>
    <name type="common">European plaice</name>
    <dbReference type="NCBI Taxonomy" id="8262"/>
    <lineage>
        <taxon>Eukaryota</taxon>
        <taxon>Metazoa</taxon>
        <taxon>Chordata</taxon>
        <taxon>Craniata</taxon>
        <taxon>Vertebrata</taxon>
        <taxon>Euteleostomi</taxon>
        <taxon>Actinopterygii</taxon>
        <taxon>Neopterygii</taxon>
        <taxon>Teleostei</taxon>
        <taxon>Neoteleostei</taxon>
        <taxon>Acanthomorphata</taxon>
        <taxon>Carangaria</taxon>
        <taxon>Pleuronectiformes</taxon>
        <taxon>Pleuronectoidei</taxon>
        <taxon>Pleuronectidae</taxon>
        <taxon>Pleuronectes</taxon>
    </lineage>
</organism>
<sequence length="188" mass="20637">MPNRCLSNSEQSHWNRKPLTGDSDTELFTGGPVTHPALTRQTDEMFTDQLCHGVSHSQDFNLPQLTSASSAGIITDKPDLFTPLLQITSDTVTNPATDRCWYEHQHLALCDAPVFGSMCLTSAFGPCALSICLTDLLGSGDTTEDPHDTEAALFVWAEHILVGCREGGKEQRSFPSCQDESFFYLGEH</sequence>
<name>A0A9N7YYL5_PLEPL</name>
<accession>A0A9N7YYL5</accession>
<reference evidence="2" key="1">
    <citation type="submission" date="2020-03" db="EMBL/GenBank/DDBJ databases">
        <authorList>
            <person name="Weist P."/>
        </authorList>
    </citation>
    <scope>NUCLEOTIDE SEQUENCE</scope>
</reference>
<dbReference type="Proteomes" id="UP001153269">
    <property type="component" value="Unassembled WGS sequence"/>
</dbReference>
<protein>
    <submittedName>
        <fullName evidence="2">Uncharacterized protein</fullName>
    </submittedName>
</protein>
<feature type="region of interest" description="Disordered" evidence="1">
    <location>
        <begin position="1"/>
        <end position="28"/>
    </location>
</feature>
<comment type="caution">
    <text evidence="2">The sequence shown here is derived from an EMBL/GenBank/DDBJ whole genome shotgun (WGS) entry which is preliminary data.</text>
</comment>
<feature type="compositionally biased region" description="Polar residues" evidence="1">
    <location>
        <begin position="1"/>
        <end position="12"/>
    </location>
</feature>
<dbReference type="AlphaFoldDB" id="A0A9N7YYL5"/>
<evidence type="ECO:0000313" key="3">
    <source>
        <dbReference type="Proteomes" id="UP001153269"/>
    </source>
</evidence>
<gene>
    <name evidence="2" type="ORF">PLEPLA_LOCUS32421</name>
</gene>
<dbReference type="EMBL" id="CADEAL010003435">
    <property type="protein sequence ID" value="CAB1444703.1"/>
    <property type="molecule type" value="Genomic_DNA"/>
</dbReference>
<evidence type="ECO:0000256" key="1">
    <source>
        <dbReference type="SAM" id="MobiDB-lite"/>
    </source>
</evidence>
<proteinExistence type="predicted"/>